<keyword evidence="8 14" id="KW-0540">Nuclease</keyword>
<comment type="cofactor">
    <cofactor evidence="2">
        <name>Mn(2+)</name>
        <dbReference type="ChEBI" id="CHEBI:29035"/>
    </cofactor>
</comment>
<evidence type="ECO:0000256" key="5">
    <source>
        <dbReference type="ARBA" id="ARBA00004496"/>
    </source>
</evidence>
<dbReference type="InterPro" id="IPR012337">
    <property type="entry name" value="RNaseH-like_sf"/>
</dbReference>
<evidence type="ECO:0000256" key="14">
    <source>
        <dbReference type="RuleBase" id="RU003515"/>
    </source>
</evidence>
<dbReference type="Pfam" id="PF01351">
    <property type="entry name" value="RNase_HII"/>
    <property type="match status" value="1"/>
</dbReference>
<evidence type="ECO:0000256" key="9">
    <source>
        <dbReference type="ARBA" id="ARBA00022723"/>
    </source>
</evidence>
<sequence length="246" mass="27145">MIGVLAEFDKPYMRSKRFIVGVDEAGRGALAGDVVAAAVSISDKFYEDNSLLKSLEKLNDSKKLSEETRKELFKKLSHLKQNGVLDFEAGIATVEEIEKFNILGATKIAMRRALDAVNVRGNLSLANSSMPATLFGEGGSDLSRAEVLIDGIKLKNFPYRHFAIVKGDASSLAIAAASIVAKVTRDEMMEKLALKYPRYGFEIHKGYGTPLHLQNILIYGASQVHRPSFLKKLRDETPKPKQAELF</sequence>
<dbReference type="PROSITE" id="PS51975">
    <property type="entry name" value="RNASE_H_2"/>
    <property type="match status" value="1"/>
</dbReference>
<dbReference type="NCBIfam" id="NF000595">
    <property type="entry name" value="PRK00015.1-3"/>
    <property type="match status" value="1"/>
</dbReference>
<comment type="catalytic activity">
    <reaction evidence="1 14">
        <text>Endonucleolytic cleavage to 5'-phosphomonoester.</text>
        <dbReference type="EC" id="3.1.26.4"/>
    </reaction>
</comment>
<comment type="caution">
    <text evidence="16">The sequence shown here is derived from an EMBL/GenBank/DDBJ whole genome shotgun (WGS) entry which is preliminary data.</text>
</comment>
<dbReference type="InterPro" id="IPR036397">
    <property type="entry name" value="RNaseH_sf"/>
</dbReference>
<keyword evidence="17" id="KW-1185">Reference proteome</keyword>
<gene>
    <name evidence="16" type="ORF">MOX91_00965</name>
</gene>
<evidence type="ECO:0000256" key="3">
    <source>
        <dbReference type="ARBA" id="ARBA00001946"/>
    </source>
</evidence>
<dbReference type="SUPFAM" id="SSF53098">
    <property type="entry name" value="Ribonuclease H-like"/>
    <property type="match status" value="1"/>
</dbReference>
<feature type="domain" description="RNase H type-2" evidence="15">
    <location>
        <begin position="17"/>
        <end position="241"/>
    </location>
</feature>
<comment type="subcellular location">
    <subcellularLocation>
        <location evidence="5">Cytoplasm</location>
    </subcellularLocation>
</comment>
<dbReference type="InterPro" id="IPR001352">
    <property type="entry name" value="RNase_HII/HIII"/>
</dbReference>
<evidence type="ECO:0000256" key="6">
    <source>
        <dbReference type="ARBA" id="ARBA00007383"/>
    </source>
</evidence>
<evidence type="ECO:0000259" key="15">
    <source>
        <dbReference type="PROSITE" id="PS51975"/>
    </source>
</evidence>
<evidence type="ECO:0000256" key="2">
    <source>
        <dbReference type="ARBA" id="ARBA00001936"/>
    </source>
</evidence>
<keyword evidence="11 14" id="KW-0378">Hydrolase</keyword>
<name>A0ABU4WDW4_9BACT</name>
<evidence type="ECO:0000313" key="17">
    <source>
        <dbReference type="Proteomes" id="UP001275932"/>
    </source>
</evidence>
<dbReference type="InterPro" id="IPR024567">
    <property type="entry name" value="RNase_HII/HIII_dom"/>
</dbReference>
<dbReference type="CDD" id="cd07182">
    <property type="entry name" value="RNase_HII_bacteria_HII_like"/>
    <property type="match status" value="1"/>
</dbReference>
<dbReference type="Gene3D" id="3.30.420.10">
    <property type="entry name" value="Ribonuclease H-like superfamily/Ribonuclease H"/>
    <property type="match status" value="1"/>
</dbReference>
<evidence type="ECO:0000256" key="10">
    <source>
        <dbReference type="ARBA" id="ARBA00022759"/>
    </source>
</evidence>
<dbReference type="EMBL" id="JALBUT010000001">
    <property type="protein sequence ID" value="MDX8414757.1"/>
    <property type="molecule type" value="Genomic_DNA"/>
</dbReference>
<keyword evidence="7" id="KW-0963">Cytoplasm</keyword>
<comment type="caution">
    <text evidence="13">Lacks conserved residue(s) required for the propagation of feature annotation.</text>
</comment>
<evidence type="ECO:0000256" key="13">
    <source>
        <dbReference type="PROSITE-ProRule" id="PRU01319"/>
    </source>
</evidence>
<evidence type="ECO:0000256" key="7">
    <source>
        <dbReference type="ARBA" id="ARBA00022490"/>
    </source>
</evidence>
<dbReference type="Proteomes" id="UP001275932">
    <property type="component" value="Unassembled WGS sequence"/>
</dbReference>
<evidence type="ECO:0000256" key="8">
    <source>
        <dbReference type="ARBA" id="ARBA00022722"/>
    </source>
</evidence>
<keyword evidence="12" id="KW-0464">Manganese</keyword>
<evidence type="ECO:0000256" key="1">
    <source>
        <dbReference type="ARBA" id="ARBA00000077"/>
    </source>
</evidence>
<comment type="similarity">
    <text evidence="6 14">Belongs to the RNase HII family.</text>
</comment>
<dbReference type="GO" id="GO:0004523">
    <property type="term" value="F:RNA-DNA hybrid ribonuclease activity"/>
    <property type="evidence" value="ECO:0007669"/>
    <property type="project" value="UniProtKB-EC"/>
</dbReference>
<keyword evidence="9" id="KW-0479">Metal-binding</keyword>
<evidence type="ECO:0000256" key="12">
    <source>
        <dbReference type="ARBA" id="ARBA00023211"/>
    </source>
</evidence>
<evidence type="ECO:0000313" key="16">
    <source>
        <dbReference type="EMBL" id="MDX8414757.1"/>
    </source>
</evidence>
<dbReference type="PANTHER" id="PTHR10954:SF18">
    <property type="entry name" value="RIBONUCLEASE HII"/>
    <property type="match status" value="1"/>
</dbReference>
<dbReference type="InterPro" id="IPR022898">
    <property type="entry name" value="RNase_HII"/>
</dbReference>
<protein>
    <recommendedName>
        <fullName evidence="14">Ribonuclease</fullName>
        <ecNumber evidence="14">3.1.26.4</ecNumber>
    </recommendedName>
</protein>
<dbReference type="RefSeq" id="WP_370396206.1">
    <property type="nucleotide sequence ID" value="NZ_JALBUT010000001.1"/>
</dbReference>
<proteinExistence type="inferred from homology"/>
<keyword evidence="10 14" id="KW-0255">Endonuclease</keyword>
<comment type="cofactor">
    <cofactor evidence="3">
        <name>Mg(2+)</name>
        <dbReference type="ChEBI" id="CHEBI:18420"/>
    </cofactor>
</comment>
<organism evidence="16 17">
    <name type="scientific">Intestinicryptomonas porci</name>
    <dbReference type="NCBI Taxonomy" id="2926320"/>
    <lineage>
        <taxon>Bacteria</taxon>
        <taxon>Pseudomonadati</taxon>
        <taxon>Verrucomicrobiota</taxon>
        <taxon>Opitutia</taxon>
        <taxon>Opitutales</taxon>
        <taxon>Intestinicryptomonaceae</taxon>
        <taxon>Intestinicryptomonas</taxon>
    </lineage>
</organism>
<comment type="function">
    <text evidence="4 14">Endonuclease that specifically degrades the RNA of RNA-DNA hybrids.</text>
</comment>
<dbReference type="EC" id="3.1.26.4" evidence="14"/>
<dbReference type="PANTHER" id="PTHR10954">
    <property type="entry name" value="RIBONUCLEASE H2 SUBUNIT A"/>
    <property type="match status" value="1"/>
</dbReference>
<accession>A0ABU4WDW4</accession>
<evidence type="ECO:0000256" key="11">
    <source>
        <dbReference type="ARBA" id="ARBA00022801"/>
    </source>
</evidence>
<evidence type="ECO:0000256" key="4">
    <source>
        <dbReference type="ARBA" id="ARBA00004065"/>
    </source>
</evidence>
<reference evidence="16 17" key="1">
    <citation type="submission" date="2022-03" db="EMBL/GenBank/DDBJ databases">
        <title>Novel taxa within the pig intestine.</title>
        <authorList>
            <person name="Wylensek D."/>
            <person name="Bishof K."/>
            <person name="Afrizal A."/>
            <person name="Clavel T."/>
        </authorList>
    </citation>
    <scope>NUCLEOTIDE SEQUENCE [LARGE SCALE GENOMIC DNA]</scope>
    <source>
        <strain evidence="16 17">CLA-KB-P66</strain>
    </source>
</reference>